<keyword evidence="4" id="KW-1185">Reference proteome</keyword>
<feature type="domain" description="RsbT co-antagonist protein RsbRD N-terminal" evidence="2">
    <location>
        <begin position="31"/>
        <end position="166"/>
    </location>
</feature>
<dbReference type="Pfam" id="PF13556">
    <property type="entry name" value="HTH_30"/>
    <property type="match status" value="1"/>
</dbReference>
<sequence length="392" mass="41116">MCTGHNPRGKAVAMAHRSLHDVLATMAADADVVDEVVRAARTESPEVATLPVSENRRHVAIVLAAGLASFDRPGGAGEQDYAAAAVLGADRAAQGVPLAALLRGVQAGRSRAVEIAVERGKAAGVPDDVMLAALVDFDRNTRALERQVIAGYHEAELELSRTVHDSRARVLRRLLGGDTTAPSAEEVANAGLNPGGRYHCLLSDVGDPYQARVVERRLGATGGVFGLVDGRLTGLAPRLPAPSALGDDVLMVVSPAVPLAEVRGMHALCVMALPTAARSRGLHAVADLAVETALAAQPGLAALLGDTLLSALTPGDPFHEQLVSTALAYLDHGRRLDQTAAALHVHANTVRYRLARLGEITGASLDPPEDDGGTHVRHTVGWWWALRTWRSG</sequence>
<proteinExistence type="predicted"/>
<name>R4SK46_9PSEU</name>
<evidence type="ECO:0000313" key="3">
    <source>
        <dbReference type="EMBL" id="AGM03934.1"/>
    </source>
</evidence>
<dbReference type="Proteomes" id="UP000013968">
    <property type="component" value="Chromosome"/>
</dbReference>
<dbReference type="KEGG" id="aoi:AORI_1345"/>
<dbReference type="InterPro" id="IPR042070">
    <property type="entry name" value="PucR_C-HTH_sf"/>
</dbReference>
<organism evidence="3 4">
    <name type="scientific">Amycolatopsis keratiniphila</name>
    <dbReference type="NCBI Taxonomy" id="129921"/>
    <lineage>
        <taxon>Bacteria</taxon>
        <taxon>Bacillati</taxon>
        <taxon>Actinomycetota</taxon>
        <taxon>Actinomycetes</taxon>
        <taxon>Pseudonocardiales</taxon>
        <taxon>Pseudonocardiaceae</taxon>
        <taxon>Amycolatopsis</taxon>
        <taxon>Amycolatopsis japonica group</taxon>
    </lineage>
</organism>
<dbReference type="HOGENOM" id="CLU_675810_0_0_11"/>
<dbReference type="AlphaFoldDB" id="R4SK46"/>
<feature type="domain" description="PucR C-terminal helix-turn-helix" evidence="1">
    <location>
        <begin position="322"/>
        <end position="370"/>
    </location>
</feature>
<evidence type="ECO:0000313" key="4">
    <source>
        <dbReference type="Proteomes" id="UP000013968"/>
    </source>
</evidence>
<gene>
    <name evidence="3" type="ORF">AORI_1345</name>
</gene>
<reference evidence="3 4" key="1">
    <citation type="journal article" date="2013" name="BMC Genomics">
        <title>ContigScape: a Cytoscape plugin facilitating microbial genome gap closing.</title>
        <authorList>
            <person name="Tang B."/>
            <person name="Wang Q."/>
            <person name="Yang M."/>
            <person name="Xie F."/>
            <person name="Zhu Y."/>
            <person name="Zhuo Y."/>
            <person name="Wang S."/>
            <person name="Gao H."/>
            <person name="Ding X."/>
            <person name="Zhang L."/>
            <person name="Zhao G."/>
            <person name="Zheng H."/>
        </authorList>
    </citation>
    <scope>NUCLEOTIDE SEQUENCE [LARGE SCALE GENOMIC DNA]</scope>
    <source>
        <strain evidence="3 4">HCCB10007</strain>
    </source>
</reference>
<evidence type="ECO:0000259" key="2">
    <source>
        <dbReference type="Pfam" id="PF14361"/>
    </source>
</evidence>
<dbReference type="EMBL" id="CP003410">
    <property type="protein sequence ID" value="AGM03934.1"/>
    <property type="molecule type" value="Genomic_DNA"/>
</dbReference>
<dbReference type="Gene3D" id="1.10.10.2840">
    <property type="entry name" value="PucR C-terminal helix-turn-helix domain"/>
    <property type="match status" value="1"/>
</dbReference>
<dbReference type="InterPro" id="IPR025736">
    <property type="entry name" value="PucR_C-HTH_dom"/>
</dbReference>
<dbReference type="PANTHER" id="PTHR33744">
    <property type="entry name" value="CARBOHYDRATE DIACID REGULATOR"/>
    <property type="match status" value="1"/>
</dbReference>
<dbReference type="Pfam" id="PF14361">
    <property type="entry name" value="RsbRD_N"/>
    <property type="match status" value="1"/>
</dbReference>
<dbReference type="InterPro" id="IPR025751">
    <property type="entry name" value="RsbRD_N_dom"/>
</dbReference>
<dbReference type="PATRIC" id="fig|1156913.3.peg.1375"/>
<accession>R4SK46</accession>
<evidence type="ECO:0000259" key="1">
    <source>
        <dbReference type="Pfam" id="PF13556"/>
    </source>
</evidence>
<protein>
    <submittedName>
        <fullName evidence="3">Uncharacterized protein</fullName>
    </submittedName>
</protein>
<dbReference type="PANTHER" id="PTHR33744:SF1">
    <property type="entry name" value="DNA-BINDING TRANSCRIPTIONAL ACTIVATOR ADER"/>
    <property type="match status" value="1"/>
</dbReference>
<dbReference type="InterPro" id="IPR051448">
    <property type="entry name" value="CdaR-like_regulators"/>
</dbReference>